<name>A0A645HDV6_9ZZZZ</name>
<dbReference type="EMBL" id="VSSQ01091739">
    <property type="protein sequence ID" value="MPN37218.1"/>
    <property type="molecule type" value="Genomic_DNA"/>
</dbReference>
<protein>
    <submittedName>
        <fullName evidence="1">Uncharacterized protein</fullName>
    </submittedName>
</protein>
<gene>
    <name evidence="1" type="ORF">SDC9_184734</name>
</gene>
<reference evidence="1" key="1">
    <citation type="submission" date="2019-08" db="EMBL/GenBank/DDBJ databases">
        <authorList>
            <person name="Kucharzyk K."/>
            <person name="Murdoch R.W."/>
            <person name="Higgins S."/>
            <person name="Loffler F."/>
        </authorList>
    </citation>
    <scope>NUCLEOTIDE SEQUENCE</scope>
</reference>
<proteinExistence type="predicted"/>
<sequence>MLEDVVVGEGLGLRAVVERGAGVLGQCGLHVVVREGSAGGHGDALRRQLILHVSMGPSAADDGSDTHENQHDGCHAAQNTVDGAFHDRSLFLSIGLGGTDEKYITVRGSTTLCRSRCSCVFECSTFL</sequence>
<comment type="caution">
    <text evidence="1">The sequence shown here is derived from an EMBL/GenBank/DDBJ whole genome shotgun (WGS) entry which is preliminary data.</text>
</comment>
<dbReference type="AlphaFoldDB" id="A0A645HDV6"/>
<evidence type="ECO:0000313" key="1">
    <source>
        <dbReference type="EMBL" id="MPN37218.1"/>
    </source>
</evidence>
<accession>A0A645HDV6</accession>
<organism evidence="1">
    <name type="scientific">bioreactor metagenome</name>
    <dbReference type="NCBI Taxonomy" id="1076179"/>
    <lineage>
        <taxon>unclassified sequences</taxon>
        <taxon>metagenomes</taxon>
        <taxon>ecological metagenomes</taxon>
    </lineage>
</organism>